<feature type="transmembrane region" description="Helical" evidence="1">
    <location>
        <begin position="390"/>
        <end position="409"/>
    </location>
</feature>
<dbReference type="Pfam" id="PF06772">
    <property type="entry name" value="LtrA"/>
    <property type="match status" value="1"/>
</dbReference>
<name>A0A3M0IFA2_9ACTN</name>
<dbReference type="EMBL" id="PENI01000002">
    <property type="protein sequence ID" value="RMB86968.1"/>
    <property type="molecule type" value="Genomic_DNA"/>
</dbReference>
<protein>
    <recommendedName>
        <fullName evidence="4">Low temperature requirement protein A</fullName>
    </recommendedName>
</protein>
<keyword evidence="1" id="KW-0812">Transmembrane</keyword>
<feature type="transmembrane region" description="Helical" evidence="1">
    <location>
        <begin position="89"/>
        <end position="107"/>
    </location>
</feature>
<dbReference type="AlphaFoldDB" id="A0A3M0IFA2"/>
<feature type="transmembrane region" description="Helical" evidence="1">
    <location>
        <begin position="332"/>
        <end position="354"/>
    </location>
</feature>
<comment type="caution">
    <text evidence="2">The sequence shown here is derived from an EMBL/GenBank/DDBJ whole genome shotgun (WGS) entry which is preliminary data.</text>
</comment>
<feature type="transmembrane region" description="Helical" evidence="1">
    <location>
        <begin position="262"/>
        <end position="286"/>
    </location>
</feature>
<accession>A0A3M0IFA2</accession>
<organism evidence="2 3">
    <name type="scientific">Streptomyces shenzhenensis</name>
    <dbReference type="NCBI Taxonomy" id="943815"/>
    <lineage>
        <taxon>Bacteria</taxon>
        <taxon>Bacillati</taxon>
        <taxon>Actinomycetota</taxon>
        <taxon>Actinomycetes</taxon>
        <taxon>Kitasatosporales</taxon>
        <taxon>Streptomycetaceae</taxon>
        <taxon>Streptomyces</taxon>
    </lineage>
</organism>
<evidence type="ECO:0000313" key="3">
    <source>
        <dbReference type="Proteomes" id="UP000270471"/>
    </source>
</evidence>
<feature type="transmembrane region" description="Helical" evidence="1">
    <location>
        <begin position="165"/>
        <end position="187"/>
    </location>
</feature>
<gene>
    <name evidence="2" type="ORF">CTZ28_03215</name>
</gene>
<evidence type="ECO:0000313" key="2">
    <source>
        <dbReference type="EMBL" id="RMB86968.1"/>
    </source>
</evidence>
<reference evidence="2 3" key="1">
    <citation type="submission" date="2017-11" db="EMBL/GenBank/DDBJ databases">
        <title>Draft genome of actinobacteria isolated from guarana (Paullinia cupana (Mart.) Ducke.</title>
        <authorList>
            <person name="Siqueira K.A."/>
            <person name="Liotti R.G."/>
            <person name="Mendes T.A.O."/>
            <person name="Soares M.A."/>
        </authorList>
    </citation>
    <scope>NUCLEOTIDE SEQUENCE [LARGE SCALE GENOMIC DNA]</scope>
    <source>
        <strain evidence="2 3">193</strain>
    </source>
</reference>
<feature type="transmembrane region" description="Helical" evidence="1">
    <location>
        <begin position="26"/>
        <end position="45"/>
    </location>
</feature>
<evidence type="ECO:0008006" key="4">
    <source>
        <dbReference type="Google" id="ProtNLM"/>
    </source>
</evidence>
<feature type="transmembrane region" description="Helical" evidence="1">
    <location>
        <begin position="298"/>
        <end position="320"/>
    </location>
</feature>
<dbReference type="PANTHER" id="PTHR36840:SF1">
    <property type="entry name" value="BLL5714 PROTEIN"/>
    <property type="match status" value="1"/>
</dbReference>
<keyword evidence="1" id="KW-1133">Transmembrane helix</keyword>
<proteinExistence type="predicted"/>
<feature type="transmembrane region" description="Helical" evidence="1">
    <location>
        <begin position="57"/>
        <end position="77"/>
    </location>
</feature>
<dbReference type="Proteomes" id="UP000270471">
    <property type="component" value="Unassembled WGS sequence"/>
</dbReference>
<dbReference type="InterPro" id="IPR010640">
    <property type="entry name" value="Low_temperature_requirement_A"/>
</dbReference>
<evidence type="ECO:0000256" key="1">
    <source>
        <dbReference type="SAM" id="Phobius"/>
    </source>
</evidence>
<sequence length="422" mass="45759">MSRTDCPHIVPFMTDMQDGQHDERRATWLELFFDLIVVAGTAQLAHLLHGGPDLVDLGLFTVLFFAFWTIWMCFTTYGDVAGARARTGTMLIGMLGMTVMAAAVAGVHEGRHLQSFAIWYVVLRFVVSNIWRGRGQVLIDWPVAQFSMGTAPWVVSIWVDGPARYWLWAAGLAIDLWTTLSFSAHRFQESFEARMFRTKRQAERHREHRGGPRRPVDITVAYTDSAHLGERLGLFTIIVLGEGVAQLVSIGSGEEWDRTLQVLGFGGFLLLVSVWALSLVHGYGGVPNLRAAALPPRIVLFLHCVTNGALVALAAGLGAAMEHRHGELPESVRWLLCASFAAYVVIGLAGAVAAQLAAGAGLHRGVLVTHALPPLAVALLTGLLGSRLPAAAVVWLLVAAALWGLRGYLGRPARPSGELAAR</sequence>
<dbReference type="OrthoDB" id="7698234at2"/>
<dbReference type="PANTHER" id="PTHR36840">
    <property type="entry name" value="BLL5714 PROTEIN"/>
    <property type="match status" value="1"/>
</dbReference>
<keyword evidence="3" id="KW-1185">Reference proteome</keyword>
<keyword evidence="1" id="KW-0472">Membrane</keyword>